<feature type="transmembrane region" description="Helical" evidence="7">
    <location>
        <begin position="368"/>
        <end position="385"/>
    </location>
</feature>
<evidence type="ECO:0000256" key="2">
    <source>
        <dbReference type="ARBA" id="ARBA00022448"/>
    </source>
</evidence>
<evidence type="ECO:0000256" key="1">
    <source>
        <dbReference type="ARBA" id="ARBA00004651"/>
    </source>
</evidence>
<reference evidence="9 10" key="1">
    <citation type="submission" date="2020-04" db="EMBL/GenBank/DDBJ databases">
        <title>Nesterenkonia sp. nov., isolated from marine sediment.</title>
        <authorList>
            <person name="Zhang G."/>
        </authorList>
    </citation>
    <scope>NUCLEOTIDE SEQUENCE [LARGE SCALE GENOMIC DNA]</scope>
    <source>
        <strain evidence="9 10">MY13</strain>
    </source>
</reference>
<feature type="transmembrane region" description="Helical" evidence="7">
    <location>
        <begin position="236"/>
        <end position="257"/>
    </location>
</feature>
<protein>
    <submittedName>
        <fullName evidence="9">MFS transporter</fullName>
    </submittedName>
</protein>
<dbReference type="RefSeq" id="WP_168887374.1">
    <property type="nucleotide sequence ID" value="NZ_JABAHY010000006.1"/>
</dbReference>
<evidence type="ECO:0000313" key="9">
    <source>
        <dbReference type="EMBL" id="NLS09887.1"/>
    </source>
</evidence>
<accession>A0A7X8TK85</accession>
<keyword evidence="10" id="KW-1185">Reference proteome</keyword>
<feature type="domain" description="Major facilitator superfamily (MFS) profile" evidence="8">
    <location>
        <begin position="25"/>
        <end position="512"/>
    </location>
</feature>
<feature type="transmembrane region" description="Helical" evidence="7">
    <location>
        <begin position="91"/>
        <end position="110"/>
    </location>
</feature>
<dbReference type="InterPro" id="IPR011701">
    <property type="entry name" value="MFS"/>
</dbReference>
<evidence type="ECO:0000256" key="5">
    <source>
        <dbReference type="ARBA" id="ARBA00022989"/>
    </source>
</evidence>
<feature type="transmembrane region" description="Helical" evidence="7">
    <location>
        <begin position="23"/>
        <end position="48"/>
    </location>
</feature>
<feature type="transmembrane region" description="Helical" evidence="7">
    <location>
        <begin position="315"/>
        <end position="336"/>
    </location>
</feature>
<comment type="subcellular location">
    <subcellularLocation>
        <location evidence="1">Cell membrane</location>
        <topology evidence="1">Multi-pass membrane protein</topology>
    </subcellularLocation>
</comment>
<feature type="transmembrane region" description="Helical" evidence="7">
    <location>
        <begin position="60"/>
        <end position="79"/>
    </location>
</feature>
<feature type="transmembrane region" description="Helical" evidence="7">
    <location>
        <begin position="343"/>
        <end position="362"/>
    </location>
</feature>
<comment type="caution">
    <text evidence="9">The sequence shown here is derived from an EMBL/GenBank/DDBJ whole genome shotgun (WGS) entry which is preliminary data.</text>
</comment>
<keyword evidence="6 7" id="KW-0472">Membrane</keyword>
<dbReference type="InterPro" id="IPR036259">
    <property type="entry name" value="MFS_trans_sf"/>
</dbReference>
<evidence type="ECO:0000259" key="8">
    <source>
        <dbReference type="PROSITE" id="PS50850"/>
    </source>
</evidence>
<dbReference type="EMBL" id="JABAHY010000006">
    <property type="protein sequence ID" value="NLS09887.1"/>
    <property type="molecule type" value="Genomic_DNA"/>
</dbReference>
<evidence type="ECO:0000256" key="7">
    <source>
        <dbReference type="SAM" id="Phobius"/>
    </source>
</evidence>
<evidence type="ECO:0000256" key="4">
    <source>
        <dbReference type="ARBA" id="ARBA00022692"/>
    </source>
</evidence>
<sequence>MSTQSPTAPIQQIDAPRAGLRQWLGLAALALPVLLISIDMTVLGFAIPHLSAALDPSSTQLLWIVDIYGFMIAGFLVTMGSIGDRIGRRRLLLIGSAAFGLASAIAAFSVTAEMLIAARALMGLAGATLMPSTLALIRHLFVHQRQRVIAIAVWASAFSAGAAFGPILGGVLLENFFWGSVFLINLPIMALLLIAVRILIPESKDPAPGRIDATSVVLSLAAMLLSVYGIKKLAQGEISAVAISTLVLGALTAVWFIRRQQRLTHPLIDLSLFSVRTFRAGVTANFMLVFALVGSLFILAQLLQLGYGMSPMEAGLALVPGLLVSVVASFVVIPVAKRLALRTVILTGMLFTFAGFILLTQLPVSDGVIFVLVAFTLLGLGTGLAETLTNDAILSAAPPHRAGAASAISETAYELGGALGVAALGSVLSAGYRIQLEVTAPAEVDSSTVGAASETLAAAESQAEALPGALGQSLWTAAQESFISGVQLTSLVAATVVLAAAMTVFFLLRKDAKEGAGPAVQ</sequence>
<keyword evidence="3" id="KW-1003">Cell membrane</keyword>
<organism evidence="9 10">
    <name type="scientific">Nesterenkonia sedimenti</name>
    <dbReference type="NCBI Taxonomy" id="1463632"/>
    <lineage>
        <taxon>Bacteria</taxon>
        <taxon>Bacillati</taxon>
        <taxon>Actinomycetota</taxon>
        <taxon>Actinomycetes</taxon>
        <taxon>Micrococcales</taxon>
        <taxon>Micrococcaceae</taxon>
        <taxon>Nesterenkonia</taxon>
    </lineage>
</organism>
<keyword evidence="4 7" id="KW-0812">Transmembrane</keyword>
<keyword evidence="5 7" id="KW-1133">Transmembrane helix</keyword>
<dbReference type="Gene3D" id="1.20.1720.10">
    <property type="entry name" value="Multidrug resistance protein D"/>
    <property type="match status" value="1"/>
</dbReference>
<dbReference type="PANTHER" id="PTHR42718:SF47">
    <property type="entry name" value="METHYL VIOLOGEN RESISTANCE PROTEIN SMVA"/>
    <property type="match status" value="1"/>
</dbReference>
<keyword evidence="2" id="KW-0813">Transport</keyword>
<name>A0A7X8TK85_9MICC</name>
<dbReference type="GO" id="GO:0005886">
    <property type="term" value="C:plasma membrane"/>
    <property type="evidence" value="ECO:0007669"/>
    <property type="project" value="UniProtKB-SubCell"/>
</dbReference>
<dbReference type="SUPFAM" id="SSF103473">
    <property type="entry name" value="MFS general substrate transporter"/>
    <property type="match status" value="1"/>
</dbReference>
<dbReference type="PROSITE" id="PS50850">
    <property type="entry name" value="MFS"/>
    <property type="match status" value="1"/>
</dbReference>
<evidence type="ECO:0000256" key="6">
    <source>
        <dbReference type="ARBA" id="ARBA00023136"/>
    </source>
</evidence>
<feature type="transmembrane region" description="Helical" evidence="7">
    <location>
        <begin position="116"/>
        <end position="137"/>
    </location>
</feature>
<feature type="transmembrane region" description="Helical" evidence="7">
    <location>
        <begin position="488"/>
        <end position="508"/>
    </location>
</feature>
<feature type="transmembrane region" description="Helical" evidence="7">
    <location>
        <begin position="149"/>
        <end position="171"/>
    </location>
</feature>
<dbReference type="Proteomes" id="UP000523139">
    <property type="component" value="Unassembled WGS sequence"/>
</dbReference>
<dbReference type="Gene3D" id="1.20.1250.20">
    <property type="entry name" value="MFS general substrate transporter like domains"/>
    <property type="match status" value="1"/>
</dbReference>
<feature type="transmembrane region" description="Helical" evidence="7">
    <location>
        <begin position="177"/>
        <end position="199"/>
    </location>
</feature>
<dbReference type="CDD" id="cd17321">
    <property type="entry name" value="MFS_MMR_MDR_like"/>
    <property type="match status" value="1"/>
</dbReference>
<dbReference type="PANTHER" id="PTHR42718">
    <property type="entry name" value="MAJOR FACILITATOR SUPERFAMILY MULTIDRUG TRANSPORTER MFSC"/>
    <property type="match status" value="1"/>
</dbReference>
<dbReference type="GO" id="GO:0022857">
    <property type="term" value="F:transmembrane transporter activity"/>
    <property type="evidence" value="ECO:0007669"/>
    <property type="project" value="InterPro"/>
</dbReference>
<feature type="transmembrane region" description="Helical" evidence="7">
    <location>
        <begin position="278"/>
        <end position="303"/>
    </location>
</feature>
<dbReference type="Pfam" id="PF07690">
    <property type="entry name" value="MFS_1"/>
    <property type="match status" value="1"/>
</dbReference>
<dbReference type="AlphaFoldDB" id="A0A7X8TK85"/>
<proteinExistence type="predicted"/>
<dbReference type="InterPro" id="IPR020846">
    <property type="entry name" value="MFS_dom"/>
</dbReference>
<gene>
    <name evidence="9" type="ORF">HGQ17_07700</name>
</gene>
<evidence type="ECO:0000256" key="3">
    <source>
        <dbReference type="ARBA" id="ARBA00022475"/>
    </source>
</evidence>
<evidence type="ECO:0000313" key="10">
    <source>
        <dbReference type="Proteomes" id="UP000523139"/>
    </source>
</evidence>
<feature type="transmembrane region" description="Helical" evidence="7">
    <location>
        <begin position="211"/>
        <end position="230"/>
    </location>
</feature>